<evidence type="ECO:0000313" key="2">
    <source>
        <dbReference type="Proteomes" id="UP000304953"/>
    </source>
</evidence>
<reference evidence="1" key="1">
    <citation type="submission" date="2019-04" db="EMBL/GenBank/DDBJ databases">
        <title>Microbes associate with the intestines of laboratory mice.</title>
        <authorList>
            <person name="Navarre W."/>
            <person name="Wong E."/>
            <person name="Huang K."/>
            <person name="Tropini C."/>
            <person name="Ng K."/>
            <person name="Yu B."/>
        </authorList>
    </citation>
    <scope>NUCLEOTIDE SEQUENCE</scope>
    <source>
        <strain evidence="1">NM01_1-7b</strain>
    </source>
</reference>
<keyword evidence="2" id="KW-1185">Reference proteome</keyword>
<proteinExistence type="predicted"/>
<accession>A0AC61RTU0</accession>
<dbReference type="Proteomes" id="UP000304953">
    <property type="component" value="Unassembled WGS sequence"/>
</dbReference>
<protein>
    <submittedName>
        <fullName evidence="1">Uncharacterized protein</fullName>
    </submittedName>
</protein>
<organism evidence="1 2">
    <name type="scientific">Petralouisia muris</name>
    <dbReference type="NCBI Taxonomy" id="3032872"/>
    <lineage>
        <taxon>Bacteria</taxon>
        <taxon>Bacillati</taxon>
        <taxon>Bacillota</taxon>
        <taxon>Clostridia</taxon>
        <taxon>Lachnospirales</taxon>
        <taxon>Lachnospiraceae</taxon>
        <taxon>Petralouisia</taxon>
    </lineage>
</organism>
<name>A0AC61RTU0_9FIRM</name>
<evidence type="ECO:0000313" key="1">
    <source>
        <dbReference type="EMBL" id="TGY95335.1"/>
    </source>
</evidence>
<dbReference type="EMBL" id="SRYA01000031">
    <property type="protein sequence ID" value="TGY95335.1"/>
    <property type="molecule type" value="Genomic_DNA"/>
</dbReference>
<sequence length="256" mass="30142">MDLHIDDLKISDCTKNILHELGFTMVSDLEGHDYISLIQKFPLQRHRVYSIIQELNTAGYLLPPENAISIYDVPMSQRLLHILERNYILYLSQLSLCSKEEHARMRNLGEQTMIELEEICKAHGIELRSIHEIKENLAPYHLPFNSAQYEGLYRYKITSFDDLKKITTHDLYMICQQDYNDTMKMYYILKDKGIIFQTWEDQYLFEIMPRKDAQTLGRKYRIYTVSQLCSCAEIFIDSMPPSILLSVKAILENNQI</sequence>
<comment type="caution">
    <text evidence="1">The sequence shown here is derived from an EMBL/GenBank/DDBJ whole genome shotgun (WGS) entry which is preliminary data.</text>
</comment>
<gene>
    <name evidence="1" type="ORF">E5329_15650</name>
</gene>